<dbReference type="Proteomes" id="UP001232973">
    <property type="component" value="Unassembled WGS sequence"/>
</dbReference>
<accession>A0ABT9XMQ6</accession>
<keyword evidence="2" id="KW-1185">Reference proteome</keyword>
<proteinExistence type="predicted"/>
<dbReference type="EMBL" id="JAUSTP010000055">
    <property type="protein sequence ID" value="MDQ0191565.1"/>
    <property type="molecule type" value="Genomic_DNA"/>
</dbReference>
<protein>
    <recommendedName>
        <fullName evidence="3">Transposase</fullName>
    </recommendedName>
</protein>
<name>A0ABT9XMQ6_9BACL</name>
<organism evidence="1 2">
    <name type="scientific">Alicyclobacillus cycloheptanicus</name>
    <dbReference type="NCBI Taxonomy" id="1457"/>
    <lineage>
        <taxon>Bacteria</taxon>
        <taxon>Bacillati</taxon>
        <taxon>Bacillota</taxon>
        <taxon>Bacilli</taxon>
        <taxon>Bacillales</taxon>
        <taxon>Alicyclobacillaceae</taxon>
        <taxon>Alicyclobacillus</taxon>
    </lineage>
</organism>
<evidence type="ECO:0000313" key="2">
    <source>
        <dbReference type="Proteomes" id="UP001232973"/>
    </source>
</evidence>
<comment type="caution">
    <text evidence="1">The sequence shown here is derived from an EMBL/GenBank/DDBJ whole genome shotgun (WGS) entry which is preliminary data.</text>
</comment>
<reference evidence="1 2" key="1">
    <citation type="submission" date="2023-07" db="EMBL/GenBank/DDBJ databases">
        <title>Genomic Encyclopedia of Type Strains, Phase IV (KMG-IV): sequencing the most valuable type-strain genomes for metagenomic binning, comparative biology and taxonomic classification.</title>
        <authorList>
            <person name="Goeker M."/>
        </authorList>
    </citation>
    <scope>NUCLEOTIDE SEQUENCE [LARGE SCALE GENOMIC DNA]</scope>
    <source>
        <strain evidence="1 2">DSM 4006</strain>
    </source>
</reference>
<evidence type="ECO:0000313" key="1">
    <source>
        <dbReference type="EMBL" id="MDQ0191565.1"/>
    </source>
</evidence>
<gene>
    <name evidence="1" type="ORF">J2S03_003436</name>
</gene>
<evidence type="ECO:0008006" key="3">
    <source>
        <dbReference type="Google" id="ProtNLM"/>
    </source>
</evidence>
<feature type="non-terminal residue" evidence="1">
    <location>
        <position position="1"/>
    </location>
</feature>
<sequence>TEYTYVTLRRWERHLGLLGTEGVSAFLDNILPKSPTAYQRKSTDNDVK</sequence>